<comment type="caution">
    <text evidence="2">The sequence shown here is derived from an EMBL/GenBank/DDBJ whole genome shotgun (WGS) entry which is preliminary data.</text>
</comment>
<gene>
    <name evidence="2" type="ORF">GCM10020369_83530</name>
</gene>
<proteinExistence type="predicted"/>
<evidence type="ECO:0000256" key="1">
    <source>
        <dbReference type="SAM" id="MobiDB-lite"/>
    </source>
</evidence>
<evidence type="ECO:0000313" key="2">
    <source>
        <dbReference type="EMBL" id="GAA3398902.1"/>
    </source>
</evidence>
<reference evidence="3" key="1">
    <citation type="journal article" date="2019" name="Int. J. Syst. Evol. Microbiol.">
        <title>The Global Catalogue of Microorganisms (GCM) 10K type strain sequencing project: providing services to taxonomists for standard genome sequencing and annotation.</title>
        <authorList>
            <consortium name="The Broad Institute Genomics Platform"/>
            <consortium name="The Broad Institute Genome Sequencing Center for Infectious Disease"/>
            <person name="Wu L."/>
            <person name="Ma J."/>
        </authorList>
    </citation>
    <scope>NUCLEOTIDE SEQUENCE [LARGE SCALE GENOMIC DNA]</scope>
    <source>
        <strain evidence="3">JCM 9458</strain>
    </source>
</reference>
<dbReference type="Proteomes" id="UP001501676">
    <property type="component" value="Unassembled WGS sequence"/>
</dbReference>
<feature type="region of interest" description="Disordered" evidence="1">
    <location>
        <begin position="1"/>
        <end position="26"/>
    </location>
</feature>
<keyword evidence="3" id="KW-1185">Reference proteome</keyword>
<name>A0ABP6TCS4_9ACTN</name>
<protein>
    <submittedName>
        <fullName evidence="2">Uncharacterized protein</fullName>
    </submittedName>
</protein>
<dbReference type="EMBL" id="BAAAYN010000102">
    <property type="protein sequence ID" value="GAA3398902.1"/>
    <property type="molecule type" value="Genomic_DNA"/>
</dbReference>
<sequence>MLLPDPDGPMTAVNVPRGNSAVTASSARTAALPDPYTFDTESRRTAYGEGTEGTVCGLDGAFFVLMPFDARFGGRANRYPAPPDLRYSWL</sequence>
<accession>A0ABP6TCS4</accession>
<organism evidence="2 3">
    <name type="scientific">Cryptosporangium minutisporangium</name>
    <dbReference type="NCBI Taxonomy" id="113569"/>
    <lineage>
        <taxon>Bacteria</taxon>
        <taxon>Bacillati</taxon>
        <taxon>Actinomycetota</taxon>
        <taxon>Actinomycetes</taxon>
        <taxon>Cryptosporangiales</taxon>
        <taxon>Cryptosporangiaceae</taxon>
        <taxon>Cryptosporangium</taxon>
    </lineage>
</organism>
<evidence type="ECO:0000313" key="3">
    <source>
        <dbReference type="Proteomes" id="UP001501676"/>
    </source>
</evidence>